<keyword evidence="3" id="KW-1185">Reference proteome</keyword>
<protein>
    <submittedName>
        <fullName evidence="2">Uncharacterized protein</fullName>
    </submittedName>
</protein>
<name>A0A9X2IZ04_9NOCA</name>
<organism evidence="2 3">
    <name type="scientific">Nocardia pulmonis</name>
    <dbReference type="NCBI Taxonomy" id="2951408"/>
    <lineage>
        <taxon>Bacteria</taxon>
        <taxon>Bacillati</taxon>
        <taxon>Actinomycetota</taxon>
        <taxon>Actinomycetes</taxon>
        <taxon>Mycobacteriales</taxon>
        <taxon>Nocardiaceae</taxon>
        <taxon>Nocardia</taxon>
    </lineage>
</organism>
<gene>
    <name evidence="2" type="ORF">NDR86_13200</name>
</gene>
<dbReference type="RefSeq" id="WP_251911991.1">
    <property type="nucleotide sequence ID" value="NZ_JAMRXG010000005.1"/>
</dbReference>
<sequence length="232" mass="25714">MTQPEPTSETVSVQQRQQQLLQQIHDLAAEEARIIRQEFGTADSQAETHRRHRLDDLIAQREATEQTALSNGLRPVAITMARTLGANYRAPEFSPSEPIAPHQSTPGALPEAGRGFIVDMIGLEWEELRRMVVLDAARRLRLPHGLWQFGDDPVAMAAVQRSLHAKRTRIAVLAGAAGLTDQEARLSGPTAAWRTCGDWPWPPPRHSTISPSSTHGEGLLASVRRRSRHTSR</sequence>
<evidence type="ECO:0000256" key="1">
    <source>
        <dbReference type="SAM" id="MobiDB-lite"/>
    </source>
</evidence>
<dbReference type="EMBL" id="JAMRXG010000005">
    <property type="protein sequence ID" value="MCM6774431.1"/>
    <property type="molecule type" value="Genomic_DNA"/>
</dbReference>
<dbReference type="Proteomes" id="UP001139157">
    <property type="component" value="Unassembled WGS sequence"/>
</dbReference>
<accession>A0A9X2IZ04</accession>
<comment type="caution">
    <text evidence="2">The sequence shown here is derived from an EMBL/GenBank/DDBJ whole genome shotgun (WGS) entry which is preliminary data.</text>
</comment>
<evidence type="ECO:0000313" key="3">
    <source>
        <dbReference type="Proteomes" id="UP001139157"/>
    </source>
</evidence>
<dbReference type="AlphaFoldDB" id="A0A9X2IZ04"/>
<proteinExistence type="predicted"/>
<evidence type="ECO:0000313" key="2">
    <source>
        <dbReference type="EMBL" id="MCM6774431.1"/>
    </source>
</evidence>
<feature type="compositionally biased region" description="Basic residues" evidence="1">
    <location>
        <begin position="223"/>
        <end position="232"/>
    </location>
</feature>
<reference evidence="2" key="1">
    <citation type="submission" date="2022-06" db="EMBL/GenBank/DDBJ databases">
        <title>Novel species in genus nocardia.</title>
        <authorList>
            <person name="Li F."/>
        </authorList>
    </citation>
    <scope>NUCLEOTIDE SEQUENCE</scope>
    <source>
        <strain evidence="2">CDC141</strain>
    </source>
</reference>
<feature type="region of interest" description="Disordered" evidence="1">
    <location>
        <begin position="198"/>
        <end position="232"/>
    </location>
</feature>